<keyword evidence="3" id="KW-0560">Oxidoreductase</keyword>
<keyword evidence="3" id="KW-0503">Monooxygenase</keyword>
<dbReference type="InterPro" id="IPR005018">
    <property type="entry name" value="DOMON_domain"/>
</dbReference>
<protein>
    <submittedName>
        <fullName evidence="3">DBH-like monooxygenase protein 2</fullName>
    </submittedName>
</protein>
<dbReference type="Proteomes" id="UP000198287">
    <property type="component" value="Unassembled WGS sequence"/>
</dbReference>
<dbReference type="CDD" id="cd09631">
    <property type="entry name" value="DOMON_DOH"/>
    <property type="match status" value="1"/>
</dbReference>
<name>A0A226DRQ4_FOLCA</name>
<reference evidence="3 4" key="1">
    <citation type="submission" date="2015-12" db="EMBL/GenBank/DDBJ databases">
        <title>The genome of Folsomia candida.</title>
        <authorList>
            <person name="Faddeeva A."/>
            <person name="Derks M.F."/>
            <person name="Anvar Y."/>
            <person name="Smit S."/>
            <person name="Van Straalen N."/>
            <person name="Roelofs D."/>
        </authorList>
    </citation>
    <scope>NUCLEOTIDE SEQUENCE [LARGE SCALE GENOMIC DNA]</scope>
    <source>
        <strain evidence="3 4">VU population</strain>
        <tissue evidence="3">Whole body</tissue>
    </source>
</reference>
<dbReference type="OrthoDB" id="188511at2759"/>
<dbReference type="InterPro" id="IPR000945">
    <property type="entry name" value="DBH-like"/>
</dbReference>
<dbReference type="Pfam" id="PF03351">
    <property type="entry name" value="DOMON"/>
    <property type="match status" value="1"/>
</dbReference>
<dbReference type="GO" id="GO:0004500">
    <property type="term" value="F:dopamine beta-monooxygenase activity"/>
    <property type="evidence" value="ECO:0007669"/>
    <property type="project" value="InterPro"/>
</dbReference>
<dbReference type="GO" id="GO:0042420">
    <property type="term" value="P:dopamine catabolic process"/>
    <property type="evidence" value="ECO:0007669"/>
    <property type="project" value="TreeGrafter"/>
</dbReference>
<evidence type="ECO:0000313" key="3">
    <source>
        <dbReference type="EMBL" id="OXA47899.1"/>
    </source>
</evidence>
<accession>A0A226DRQ4</accession>
<dbReference type="PANTHER" id="PTHR10157:SF23">
    <property type="entry name" value="MOXD1 HOMOLOG 1"/>
    <property type="match status" value="1"/>
</dbReference>
<keyword evidence="4" id="KW-1185">Reference proteome</keyword>
<dbReference type="GO" id="GO:0042421">
    <property type="term" value="P:norepinephrine biosynthetic process"/>
    <property type="evidence" value="ECO:0007669"/>
    <property type="project" value="TreeGrafter"/>
</dbReference>
<evidence type="ECO:0000256" key="1">
    <source>
        <dbReference type="SAM" id="SignalP"/>
    </source>
</evidence>
<sequence length="159" mass="18466">MIFPIFFFLLGFISFVNTQSFPNWEELDGEGKVFLGWEFDSKTELITFQMQDYIGQGFVTPKMDLHNDWILLEGVEVGGKTTLKFSRLINSCDEEDYPIGIDTTRLIWAYGDTDEIKYHSATRRARMKIFRHFLHKLYGESCTNCVPKIGRFLGRIVSA</sequence>
<dbReference type="InterPro" id="IPR045266">
    <property type="entry name" value="DOH_DOMON"/>
</dbReference>
<organism evidence="3 4">
    <name type="scientific">Folsomia candida</name>
    <name type="common">Springtail</name>
    <dbReference type="NCBI Taxonomy" id="158441"/>
    <lineage>
        <taxon>Eukaryota</taxon>
        <taxon>Metazoa</taxon>
        <taxon>Ecdysozoa</taxon>
        <taxon>Arthropoda</taxon>
        <taxon>Hexapoda</taxon>
        <taxon>Collembola</taxon>
        <taxon>Entomobryomorpha</taxon>
        <taxon>Isotomoidea</taxon>
        <taxon>Isotomidae</taxon>
        <taxon>Proisotominae</taxon>
        <taxon>Folsomia</taxon>
    </lineage>
</organism>
<dbReference type="GO" id="GO:0030667">
    <property type="term" value="C:secretory granule membrane"/>
    <property type="evidence" value="ECO:0007669"/>
    <property type="project" value="TreeGrafter"/>
</dbReference>
<dbReference type="EMBL" id="LNIX01000012">
    <property type="protein sequence ID" value="OXA47899.1"/>
    <property type="molecule type" value="Genomic_DNA"/>
</dbReference>
<dbReference type="GO" id="GO:0006589">
    <property type="term" value="P:octopamine biosynthetic process"/>
    <property type="evidence" value="ECO:0007669"/>
    <property type="project" value="TreeGrafter"/>
</dbReference>
<dbReference type="GO" id="GO:0005615">
    <property type="term" value="C:extracellular space"/>
    <property type="evidence" value="ECO:0007669"/>
    <property type="project" value="TreeGrafter"/>
</dbReference>
<comment type="caution">
    <text evidence="3">The sequence shown here is derived from an EMBL/GenBank/DDBJ whole genome shotgun (WGS) entry which is preliminary data.</text>
</comment>
<proteinExistence type="predicted"/>
<feature type="chain" id="PRO_5012804825" evidence="1">
    <location>
        <begin position="19"/>
        <end position="159"/>
    </location>
</feature>
<dbReference type="PANTHER" id="PTHR10157">
    <property type="entry name" value="DOPAMINE BETA HYDROXYLASE RELATED"/>
    <property type="match status" value="1"/>
</dbReference>
<feature type="domain" description="DOMON" evidence="2">
    <location>
        <begin position="47"/>
        <end position="111"/>
    </location>
</feature>
<dbReference type="AlphaFoldDB" id="A0A226DRQ4"/>
<feature type="signal peptide" evidence="1">
    <location>
        <begin position="1"/>
        <end position="18"/>
    </location>
</feature>
<keyword evidence="1" id="KW-0732">Signal</keyword>
<gene>
    <name evidence="3" type="ORF">Fcan01_17482</name>
</gene>
<evidence type="ECO:0000313" key="4">
    <source>
        <dbReference type="Proteomes" id="UP000198287"/>
    </source>
</evidence>
<evidence type="ECO:0000259" key="2">
    <source>
        <dbReference type="Pfam" id="PF03351"/>
    </source>
</evidence>